<protein>
    <recommendedName>
        <fullName evidence="9">Nicotinate-nucleotide pyrophosphorylase [carboxylating]</fullName>
        <ecNumber evidence="9">2.4.2.19</ecNumber>
    </recommendedName>
    <alternativeName>
        <fullName evidence="9">Quinolinate phosphoribosyltransferase [decarboxylating]</fullName>
    </alternativeName>
</protein>
<dbReference type="Proteomes" id="UP000062768">
    <property type="component" value="Chromosome I"/>
</dbReference>
<feature type="domain" description="Quinolinate phosphoribosyl transferase C-terminal" evidence="10">
    <location>
        <begin position="102"/>
        <end position="274"/>
    </location>
</feature>
<name>A0A090I1Q2_METFO</name>
<dbReference type="PIRSF" id="PIRSF006250">
    <property type="entry name" value="NadC_ModD"/>
    <property type="match status" value="1"/>
</dbReference>
<dbReference type="SUPFAM" id="SSF51690">
    <property type="entry name" value="Nicotinate/Quinolinate PRTase C-terminal domain-like"/>
    <property type="match status" value="1"/>
</dbReference>
<dbReference type="Pfam" id="PF01729">
    <property type="entry name" value="QRPTase_C"/>
    <property type="match status" value="1"/>
</dbReference>
<evidence type="ECO:0000256" key="3">
    <source>
        <dbReference type="ARBA" id="ARBA00009400"/>
    </source>
</evidence>
<accession>A0A090I1Q2</accession>
<dbReference type="GeneID" id="26739833"/>
<keyword evidence="16" id="KW-1185">Reference proteome</keyword>
<comment type="catalytic activity">
    <reaction evidence="8 9">
        <text>nicotinate beta-D-ribonucleotide + CO2 + diphosphate = quinolinate + 5-phospho-alpha-D-ribose 1-diphosphate + 2 H(+)</text>
        <dbReference type="Rhea" id="RHEA:12733"/>
        <dbReference type="ChEBI" id="CHEBI:15378"/>
        <dbReference type="ChEBI" id="CHEBI:16526"/>
        <dbReference type="ChEBI" id="CHEBI:29959"/>
        <dbReference type="ChEBI" id="CHEBI:33019"/>
        <dbReference type="ChEBI" id="CHEBI:57502"/>
        <dbReference type="ChEBI" id="CHEBI:58017"/>
        <dbReference type="EC" id="2.4.2.19"/>
    </reaction>
</comment>
<reference evidence="12" key="1">
    <citation type="submission" date="2013-12" db="EMBL/GenBank/DDBJ databases">
        <title>The complete genome sequence of Methanobacterium sp. BRM9.</title>
        <authorList>
            <consortium name="Pastoral Greenhouse Gas Research Consortium"/>
            <person name="Kelly W.J."/>
            <person name="Leahy S.C."/>
            <person name="Perry R."/>
            <person name="Li D."/>
            <person name="Altermann E."/>
            <person name="Lambie S.C."/>
            <person name="Attwood G.T."/>
        </authorList>
    </citation>
    <scope>NUCLEOTIDE SEQUENCE [LARGE SCALE GENOMIC DNA]</scope>
    <source>
        <strain evidence="12">BRM9</strain>
    </source>
</reference>
<dbReference type="KEGG" id="mfi:DSM1535_0537"/>
<organism evidence="13">
    <name type="scientific">Methanobacterium formicicum</name>
    <dbReference type="NCBI Taxonomy" id="2162"/>
    <lineage>
        <taxon>Archaea</taxon>
        <taxon>Methanobacteriati</taxon>
        <taxon>Methanobacteriota</taxon>
        <taxon>Methanomada group</taxon>
        <taxon>Methanobacteria</taxon>
        <taxon>Methanobacteriales</taxon>
        <taxon>Methanobacteriaceae</taxon>
        <taxon>Methanobacterium</taxon>
    </lineage>
</organism>
<evidence type="ECO:0000256" key="7">
    <source>
        <dbReference type="ARBA" id="ARBA00022679"/>
    </source>
</evidence>
<dbReference type="Proteomes" id="UP000029661">
    <property type="component" value="Chromosome"/>
</dbReference>
<dbReference type="Proteomes" id="UP000606900">
    <property type="component" value="Unassembled WGS sequence"/>
</dbReference>
<evidence type="ECO:0000256" key="5">
    <source>
        <dbReference type="ARBA" id="ARBA00022642"/>
    </source>
</evidence>
<dbReference type="GO" id="GO:0004514">
    <property type="term" value="F:nicotinate-nucleotide diphosphorylase (carboxylating) activity"/>
    <property type="evidence" value="ECO:0007669"/>
    <property type="project" value="UniProtKB-EC"/>
</dbReference>
<evidence type="ECO:0000256" key="6">
    <source>
        <dbReference type="ARBA" id="ARBA00022676"/>
    </source>
</evidence>
<evidence type="ECO:0000256" key="8">
    <source>
        <dbReference type="ARBA" id="ARBA00047445"/>
    </source>
</evidence>
<dbReference type="PANTHER" id="PTHR32179:SF3">
    <property type="entry name" value="NICOTINATE-NUCLEOTIDE PYROPHOSPHORYLASE [CARBOXYLATING]"/>
    <property type="match status" value="1"/>
</dbReference>
<dbReference type="InterPro" id="IPR004393">
    <property type="entry name" value="NadC"/>
</dbReference>
<dbReference type="OrthoDB" id="115072at2157"/>
<keyword evidence="7 9" id="KW-0808">Transferase</keyword>
<comment type="similarity">
    <text evidence="3 9">Belongs to the NadC/ModD family.</text>
</comment>
<dbReference type="NCBIfam" id="TIGR00078">
    <property type="entry name" value="nadC"/>
    <property type="match status" value="1"/>
</dbReference>
<evidence type="ECO:0000256" key="2">
    <source>
        <dbReference type="ARBA" id="ARBA00004893"/>
    </source>
</evidence>
<dbReference type="STRING" id="2162.BRM9_0556"/>
<keyword evidence="6 9" id="KW-0328">Glycosyltransferase</keyword>
<dbReference type="GO" id="GO:0009435">
    <property type="term" value="P:NAD+ biosynthetic process"/>
    <property type="evidence" value="ECO:0007669"/>
    <property type="project" value="UniProtKB-UniPathway"/>
</dbReference>
<keyword evidence="5 9" id="KW-0662">Pyridine nucleotide biosynthesis</keyword>
<dbReference type="Gene3D" id="3.90.1170.20">
    <property type="entry name" value="Quinolinate phosphoribosyl transferase, N-terminal domain"/>
    <property type="match status" value="1"/>
</dbReference>
<dbReference type="AlphaFoldDB" id="A0A090I1Q2"/>
<reference evidence="14" key="3">
    <citation type="submission" date="2014-09" db="EMBL/GenBank/DDBJ databases">
        <authorList>
            <person name="Bishop-Lilly K.A."/>
            <person name="Broomall S.M."/>
            <person name="Chain P.S."/>
            <person name="Chertkov O."/>
            <person name="Coyne S.R."/>
            <person name="Daligault H.E."/>
            <person name="Davenport K.W."/>
            <person name="Erkkila T."/>
            <person name="Frey K.G."/>
            <person name="Gibbons H.S."/>
            <person name="Gu W."/>
            <person name="Jaissle J."/>
            <person name="Johnson S.L."/>
            <person name="Koroleva G.I."/>
            <person name="Ladner J.T."/>
            <person name="Lo C.-C."/>
            <person name="Minogue T.D."/>
            <person name="Munk C."/>
            <person name="Palacios G.F."/>
            <person name="Redden C.L."/>
            <person name="Rosenzweig C.N."/>
            <person name="Scholz M.B."/>
            <person name="Teshima H."/>
            <person name="Xu Y."/>
        </authorList>
    </citation>
    <scope>NUCLEOTIDE SEQUENCE</scope>
    <source>
        <strain evidence="14">Mb9</strain>
    </source>
</reference>
<dbReference type="EMBL" id="CP006933">
    <property type="protein sequence ID" value="AIS31379.1"/>
    <property type="molecule type" value="Genomic_DNA"/>
</dbReference>
<dbReference type="EMBL" id="JADIIL010000034">
    <property type="protein sequence ID" value="MBF4475617.1"/>
    <property type="molecule type" value="Genomic_DNA"/>
</dbReference>
<proteinExistence type="inferred from homology"/>
<comment type="function">
    <text evidence="1 9">Involved in the catabolism of quinolinic acid (QA).</text>
</comment>
<evidence type="ECO:0000313" key="13">
    <source>
        <dbReference type="EMBL" id="CEA12898.1"/>
    </source>
</evidence>
<evidence type="ECO:0000313" key="15">
    <source>
        <dbReference type="EMBL" id="MBF4475617.1"/>
    </source>
</evidence>
<dbReference type="KEGG" id="mfc:BRM9_0556"/>
<dbReference type="InterPro" id="IPR013785">
    <property type="entry name" value="Aldolase_TIM"/>
</dbReference>
<evidence type="ECO:0000313" key="14">
    <source>
        <dbReference type="EMBL" id="CEL25229.1"/>
    </source>
</evidence>
<dbReference type="UniPathway" id="UPA00253">
    <property type="reaction ID" value="UER00331"/>
</dbReference>
<dbReference type="InterPro" id="IPR037128">
    <property type="entry name" value="Quinolinate_PRibosylTase_N_sf"/>
</dbReference>
<dbReference type="FunFam" id="3.20.20.70:FF:000030">
    <property type="entry name" value="Nicotinate-nucleotide pyrophosphorylase, carboxylating"/>
    <property type="match status" value="1"/>
</dbReference>
<dbReference type="EMBL" id="LN515531">
    <property type="protein sequence ID" value="CEA12898.1"/>
    <property type="molecule type" value="Genomic_DNA"/>
</dbReference>
<dbReference type="PATRIC" id="fig|2162.10.peg.1662"/>
<dbReference type="SUPFAM" id="SSF54675">
    <property type="entry name" value="Nicotinate/Quinolinate PRTase N-terminal domain-like"/>
    <property type="match status" value="1"/>
</dbReference>
<comment type="subunit">
    <text evidence="4 9">Hexamer formed by 3 homodimers.</text>
</comment>
<dbReference type="InterPro" id="IPR027277">
    <property type="entry name" value="NadC/ModD"/>
</dbReference>
<evidence type="ECO:0000259" key="10">
    <source>
        <dbReference type="Pfam" id="PF01729"/>
    </source>
</evidence>
<evidence type="ECO:0000256" key="1">
    <source>
        <dbReference type="ARBA" id="ARBA00003237"/>
    </source>
</evidence>
<evidence type="ECO:0000256" key="4">
    <source>
        <dbReference type="ARBA" id="ARBA00011218"/>
    </source>
</evidence>
<dbReference type="InterPro" id="IPR036068">
    <property type="entry name" value="Nicotinate_pribotase-like_C"/>
</dbReference>
<dbReference type="FunFam" id="3.90.1170.20:FF:000001">
    <property type="entry name" value="Nicotinate-nucleotide diphosphorylase (Carboxylating)"/>
    <property type="match status" value="1"/>
</dbReference>
<dbReference type="PANTHER" id="PTHR32179">
    <property type="entry name" value="NICOTINATE-NUCLEOTIDE PYROPHOSPHORYLASE [CARBOXYLATING]"/>
    <property type="match status" value="1"/>
</dbReference>
<gene>
    <name evidence="13" type="primary">nadC</name>
    <name evidence="12" type="ORF">BRM9_0556</name>
    <name evidence="13" type="ORF">DSM1535_0537</name>
    <name evidence="15" type="ORF">ISP06_09170</name>
    <name evidence="14" type="ORF">MB9_1594</name>
</gene>
<evidence type="ECO:0000259" key="11">
    <source>
        <dbReference type="Pfam" id="PF02749"/>
    </source>
</evidence>
<dbReference type="Gene3D" id="3.20.20.70">
    <property type="entry name" value="Aldolase class I"/>
    <property type="match status" value="1"/>
</dbReference>
<evidence type="ECO:0000313" key="12">
    <source>
        <dbReference type="EMBL" id="AIS31379.1"/>
    </source>
</evidence>
<dbReference type="InterPro" id="IPR022412">
    <property type="entry name" value="Quinolinate_PRibosylTrfase_N"/>
</dbReference>
<dbReference type="RefSeq" id="WP_048072176.1">
    <property type="nucleotide sequence ID" value="NZ_CALCVY010000017.1"/>
</dbReference>
<dbReference type="CDD" id="cd01572">
    <property type="entry name" value="QPRTase"/>
    <property type="match status" value="1"/>
</dbReference>
<feature type="domain" description="Quinolinate phosphoribosyl transferase N-terminal" evidence="11">
    <location>
        <begin position="17"/>
        <end position="100"/>
    </location>
</feature>
<sequence>MRQDLANMVYEDIGFEDITTQAVIPPGLQVKGKIIAKEPGIIAGMELALDIFADFNVTVEPMVENGENISEGQVILEISGDPRTILTVERTVLNLLMRMSGIATLTSKIVKKVRSVNPDATVAGTRKTTPGLQLFEKNAIRAGGGDTHRFRLDDGVLIKDNHLALVGGVGEAISRARRYVSFTKKIEIEVETLEEALQAARAGADIIMLDNMEPERINQVLKALEDENLRDKVIIEVSGGINENNIVQFANTKVDVISTGYITHSARSLDLSLDLEKIH</sequence>
<comment type="pathway">
    <text evidence="2 9">Cofactor biosynthesis; NAD(+) biosynthesis; nicotinate D-ribonucleotide from quinolinate: step 1/1.</text>
</comment>
<dbReference type="EMBL" id="LN734822">
    <property type="protein sequence ID" value="CEL25229.1"/>
    <property type="molecule type" value="Genomic_DNA"/>
</dbReference>
<dbReference type="GO" id="GO:0005737">
    <property type="term" value="C:cytoplasm"/>
    <property type="evidence" value="ECO:0007669"/>
    <property type="project" value="TreeGrafter"/>
</dbReference>
<reference evidence="15" key="4">
    <citation type="submission" date="2020-10" db="EMBL/GenBank/DDBJ databases">
        <title>Dehalococcoides mccartyi of a TCE/Cr reducing biochatode.</title>
        <authorList>
            <person name="Matturro B."/>
        </authorList>
    </citation>
    <scope>NUCLEOTIDE SEQUENCE</scope>
    <source>
        <strain evidence="15">Bin2</strain>
    </source>
</reference>
<evidence type="ECO:0000256" key="9">
    <source>
        <dbReference type="PIRNR" id="PIRNR006250"/>
    </source>
</evidence>
<dbReference type="GO" id="GO:0034213">
    <property type="term" value="P:quinolinate catabolic process"/>
    <property type="evidence" value="ECO:0007669"/>
    <property type="project" value="TreeGrafter"/>
</dbReference>
<reference evidence="13" key="2">
    <citation type="submission" date="2014-08" db="EMBL/GenBank/DDBJ databases">
        <authorList>
            <person name="Wibberg D."/>
        </authorList>
    </citation>
    <scope>NUCLEOTIDE SEQUENCE</scope>
</reference>
<dbReference type="Pfam" id="PF02749">
    <property type="entry name" value="QRPTase_N"/>
    <property type="match status" value="1"/>
</dbReference>
<dbReference type="EC" id="2.4.2.19" evidence="9"/>
<dbReference type="InterPro" id="IPR002638">
    <property type="entry name" value="Quinolinate_PRibosylTrfase_C"/>
</dbReference>
<evidence type="ECO:0000313" key="16">
    <source>
        <dbReference type="Proteomes" id="UP000062768"/>
    </source>
</evidence>